<evidence type="ECO:0000313" key="3">
    <source>
        <dbReference type="Proteomes" id="UP001147747"/>
    </source>
</evidence>
<comment type="caution">
    <text evidence="2">The sequence shown here is derived from an EMBL/GenBank/DDBJ whole genome shotgun (WGS) entry which is preliminary data.</text>
</comment>
<evidence type="ECO:0000313" key="2">
    <source>
        <dbReference type="EMBL" id="KAJ5392379.1"/>
    </source>
</evidence>
<dbReference type="RefSeq" id="XP_056488057.1">
    <property type="nucleotide sequence ID" value="XM_056632506.1"/>
</dbReference>
<accession>A0A9W9VZR2</accession>
<gene>
    <name evidence="2" type="ORF">N7509_007869</name>
</gene>
<dbReference type="Pfam" id="PF02515">
    <property type="entry name" value="CoA_transf_3"/>
    <property type="match status" value="1"/>
</dbReference>
<dbReference type="InterPro" id="IPR003673">
    <property type="entry name" value="CoA-Trfase_fam_III"/>
</dbReference>
<dbReference type="GeneID" id="81371486"/>
<sequence>MTITDAQGVYGSGTYVDTTFTPVPEEARRILKELAVRTPGFSHDQSLINGVRFEGSDLPCVPGPIKVVAVTAALHAMVGIVGHEILRIRGIHTDGKTTINTDHAGLHLGSVALPSIDGIDGAAAVALPTVPQYTYGKLGTPVKLRTSAIYKTKTPGAWYQLHGSTDPYPVLKAIGADSEIKLASGDEAYRYIEDHVMRYSARDVEMLMVENGLCGSIVYAPDAWLQTTMGALLATHPLVDYKKQSFAADSPPVDFPPMKASDHRPLAGVKVLELSRIIAAPAAGSILSSLGAEVIRVQVRDALDFTPSQLCLTAGKRTYDININDGSDRAILRRLFEDADVILQGYRLGSLTRRGFGLDAALEVAKRRGRGVVYLDENCYGPEGYYAERPGWQQIADAAAGSSFVTAKAYGFPDGQGVLPSLPISDMSTGIVGAITIMSMLRDRAKYGGSWHGNASLTAFNMMTLEPWVGLYQPSVVAEIQDLYRFRPMTSDLHVIELYLLVLEGWKTAGKERGELMRNEKFFVHFRDSVYGKDLRILAPVVQYDDPKSAARWTSPPVPFCHFKNPSWEAN</sequence>
<dbReference type="Gene3D" id="3.40.50.10540">
    <property type="entry name" value="Crotonobetainyl-coa:carnitine coa-transferase, domain 1"/>
    <property type="match status" value="1"/>
</dbReference>
<dbReference type="GO" id="GO:0003824">
    <property type="term" value="F:catalytic activity"/>
    <property type="evidence" value="ECO:0007669"/>
    <property type="project" value="InterPro"/>
</dbReference>
<name>A0A9W9VZR2_9EURO</name>
<reference evidence="2" key="2">
    <citation type="journal article" date="2023" name="IMA Fungus">
        <title>Comparative genomic study of the Penicillium genus elucidates a diverse pangenome and 15 lateral gene transfer events.</title>
        <authorList>
            <person name="Petersen C."/>
            <person name="Sorensen T."/>
            <person name="Nielsen M.R."/>
            <person name="Sondergaard T.E."/>
            <person name="Sorensen J.L."/>
            <person name="Fitzpatrick D.A."/>
            <person name="Frisvad J.C."/>
            <person name="Nielsen K.L."/>
        </authorList>
    </citation>
    <scope>NUCLEOTIDE SEQUENCE</scope>
    <source>
        <strain evidence="2">IBT 29677</strain>
    </source>
</reference>
<keyword evidence="3" id="KW-1185">Reference proteome</keyword>
<dbReference type="InterPro" id="IPR052985">
    <property type="entry name" value="CoA-trans_III_biosynth/detox"/>
</dbReference>
<protein>
    <submittedName>
        <fullName evidence="2">Uncharacterized protein</fullName>
    </submittedName>
</protein>
<evidence type="ECO:0000256" key="1">
    <source>
        <dbReference type="ARBA" id="ARBA00008383"/>
    </source>
</evidence>
<dbReference type="PANTHER" id="PTHR48229:SF1">
    <property type="entry name" value="ALPHA METHYLACYL-COA RACEMASE-RELATED"/>
    <property type="match status" value="1"/>
</dbReference>
<organism evidence="2 3">
    <name type="scientific">Penicillium cosmopolitanum</name>
    <dbReference type="NCBI Taxonomy" id="1131564"/>
    <lineage>
        <taxon>Eukaryota</taxon>
        <taxon>Fungi</taxon>
        <taxon>Dikarya</taxon>
        <taxon>Ascomycota</taxon>
        <taxon>Pezizomycotina</taxon>
        <taxon>Eurotiomycetes</taxon>
        <taxon>Eurotiomycetidae</taxon>
        <taxon>Eurotiales</taxon>
        <taxon>Aspergillaceae</taxon>
        <taxon>Penicillium</taxon>
    </lineage>
</organism>
<reference evidence="2" key="1">
    <citation type="submission" date="2022-12" db="EMBL/GenBank/DDBJ databases">
        <authorList>
            <person name="Petersen C."/>
        </authorList>
    </citation>
    <scope>NUCLEOTIDE SEQUENCE</scope>
    <source>
        <strain evidence="2">IBT 29677</strain>
    </source>
</reference>
<dbReference type="AlphaFoldDB" id="A0A9W9VZR2"/>
<dbReference type="SUPFAM" id="SSF89796">
    <property type="entry name" value="CoA-transferase family III (CaiB/BaiF)"/>
    <property type="match status" value="2"/>
</dbReference>
<comment type="similarity">
    <text evidence="1">Belongs to the CoA-transferase III family.</text>
</comment>
<dbReference type="InterPro" id="IPR023606">
    <property type="entry name" value="CoA-Trfase_III_dom_1_sf"/>
</dbReference>
<dbReference type="Proteomes" id="UP001147747">
    <property type="component" value="Unassembled WGS sequence"/>
</dbReference>
<dbReference type="EMBL" id="JAPZBU010000008">
    <property type="protein sequence ID" value="KAJ5392379.1"/>
    <property type="molecule type" value="Genomic_DNA"/>
</dbReference>
<dbReference type="PANTHER" id="PTHR48229">
    <property type="entry name" value="CAIB/BAIF FAMILY ENZYME (AFU_ORTHOLOGUE AFUA_1G05360)-RELATED"/>
    <property type="match status" value="1"/>
</dbReference>
<dbReference type="OrthoDB" id="2308815at2759"/>
<proteinExistence type="inferred from homology"/>